<name>A0A5M8AWM5_9BURK</name>
<keyword evidence="1" id="KW-0812">Transmembrane</keyword>
<accession>A0A5M8AWM5</accession>
<protein>
    <recommendedName>
        <fullName evidence="4">Transmembrane protein</fullName>
    </recommendedName>
</protein>
<dbReference type="RefSeq" id="WP_150082909.1">
    <property type="nucleotide sequence ID" value="NZ_VWRN01000027.1"/>
</dbReference>
<feature type="transmembrane region" description="Helical" evidence="1">
    <location>
        <begin position="202"/>
        <end position="224"/>
    </location>
</feature>
<feature type="transmembrane region" description="Helical" evidence="1">
    <location>
        <begin position="355"/>
        <end position="380"/>
    </location>
</feature>
<keyword evidence="3" id="KW-1185">Reference proteome</keyword>
<keyword evidence="1" id="KW-0472">Membrane</keyword>
<dbReference type="EMBL" id="VWRN01000027">
    <property type="protein sequence ID" value="KAA6126256.1"/>
    <property type="molecule type" value="Genomic_DNA"/>
</dbReference>
<organism evidence="2 3">
    <name type="scientific">Cupriavidus cauae</name>
    <dbReference type="NCBI Taxonomy" id="2608999"/>
    <lineage>
        <taxon>Bacteria</taxon>
        <taxon>Pseudomonadati</taxon>
        <taxon>Pseudomonadota</taxon>
        <taxon>Betaproteobacteria</taxon>
        <taxon>Burkholderiales</taxon>
        <taxon>Burkholderiaceae</taxon>
        <taxon>Cupriavidus</taxon>
    </lineage>
</organism>
<evidence type="ECO:0008006" key="4">
    <source>
        <dbReference type="Google" id="ProtNLM"/>
    </source>
</evidence>
<dbReference type="AlphaFoldDB" id="A0A5M8AWM5"/>
<evidence type="ECO:0000313" key="3">
    <source>
        <dbReference type="Proteomes" id="UP000324324"/>
    </source>
</evidence>
<reference evidence="2 3" key="1">
    <citation type="submission" date="2019-09" db="EMBL/GenBank/DDBJ databases">
        <title>Isolation of a novel species in the genus Cupriavidus from patients with sepsis using whole genome sequencing.</title>
        <authorList>
            <person name="Kweon O.J."/>
            <person name="Lee M.-K."/>
        </authorList>
    </citation>
    <scope>NUCLEOTIDE SEQUENCE [LARGE SCALE GENOMIC DNA]</scope>
    <source>
        <strain evidence="2 3">MKL-01</strain>
    </source>
</reference>
<proteinExistence type="predicted"/>
<comment type="caution">
    <text evidence="2">The sequence shown here is derived from an EMBL/GenBank/DDBJ whole genome shotgun (WGS) entry which is preliminary data.</text>
</comment>
<dbReference type="Proteomes" id="UP000324324">
    <property type="component" value="Unassembled WGS sequence"/>
</dbReference>
<keyword evidence="1" id="KW-1133">Transmembrane helix</keyword>
<sequence length="566" mass="61340">MHIAVSSTDELRTFSATSYLPAANEGALVGSTFAVMEAIGTAHLVWKAGRKKSELDQALRKHAAGRDRFVNGNPEIASLLGERQALSTLLNTWPCDAEAKLLPDWQRDLSASPLNLQRTRADLKGVEEKLEKLALDLAADFEHYVRYEQAANQLAEATDNLHAMGVAAARDSVVQLGGAACNAADAAVKLGVQGVDVAANSVASGAFSIAMGAFHIGAAVVGLYQSGRRLLDLEAARSRRPELRTANGAERLVSEAADHHRQWLTDQAARTESAAVRQSHIAGAAVSASEQAEDAASAKELIGIVLHHQEKAFQAIETDELKKISRAKFRIGYGATSIAIGVGFVVLAATGTGGIFAIAMLAIALAAGVFWLTSGVLRFVNDRKDAGRAANRDVELMAMAQRILQERRQPTIEEMRSNRFVAIEAMLNALLDGDRPVTRCALTEALVSLGMDANLLEAIRLRSSVRLDSTYARDREEISQKLRCFASQAQTDALKAAMEGMALRSDEAMLKPLRQLFQEFIEGKTAMRQEYERRSGALAFLRERLPEPFWKKIGVGEVAYRPAEPL</sequence>
<evidence type="ECO:0000313" key="2">
    <source>
        <dbReference type="EMBL" id="KAA6126256.1"/>
    </source>
</evidence>
<feature type="transmembrane region" description="Helical" evidence="1">
    <location>
        <begin position="331"/>
        <end position="349"/>
    </location>
</feature>
<gene>
    <name evidence="2" type="ORF">F1599_09835</name>
</gene>
<evidence type="ECO:0000256" key="1">
    <source>
        <dbReference type="SAM" id="Phobius"/>
    </source>
</evidence>